<protein>
    <recommendedName>
        <fullName evidence="5">PPM-type phosphatase domain-containing protein</fullName>
    </recommendedName>
</protein>
<keyword evidence="2 4" id="KW-0378">Hydrolase</keyword>
<dbReference type="CDD" id="cd00143">
    <property type="entry name" value="PP2Cc"/>
    <property type="match status" value="1"/>
</dbReference>
<sequence>MTRSTITLNPATGLVSPPETQHNILAFGRHMYNYGHAECNDEDPIRMDSIVAVGDFSGSGSSYYAVFDGHGNKDVCEYAGNNLHRVFARDFSNDINPKTLITPSIEEVNDFLVKNWPDQGCSMAAVMIWKNDIYTANLGDTQILLITEEGDLVHMSELHSPLNENEAKEVEARGGFIQDGLVNGEVPVTRSLGDGYLKKVISHEPYLSQVKRHDGMVIVIGCAGIFNTLSDKRIAALACSHTTAPSAAQSITKEALKKGATENVSCIVLWLTPK</sequence>
<dbReference type="SMART" id="SM00332">
    <property type="entry name" value="PP2Cc"/>
    <property type="match status" value="1"/>
</dbReference>
<dbReference type="InterPro" id="IPR036457">
    <property type="entry name" value="PPM-type-like_dom_sf"/>
</dbReference>
<evidence type="ECO:0000256" key="2">
    <source>
        <dbReference type="ARBA" id="ARBA00022801"/>
    </source>
</evidence>
<keyword evidence="3 4" id="KW-0904">Protein phosphatase</keyword>
<dbReference type="SUPFAM" id="SSF81606">
    <property type="entry name" value="PP2C-like"/>
    <property type="match status" value="1"/>
</dbReference>
<evidence type="ECO:0000313" key="6">
    <source>
        <dbReference type="EMBL" id="KAK8897341.1"/>
    </source>
</evidence>
<keyword evidence="1" id="KW-0479">Metal-binding</keyword>
<feature type="domain" description="PPM-type phosphatase" evidence="5">
    <location>
        <begin position="33"/>
        <end position="271"/>
    </location>
</feature>
<reference evidence="6 7" key="1">
    <citation type="submission" date="2024-04" db="EMBL/GenBank/DDBJ databases">
        <title>Tritrichomonas musculus Genome.</title>
        <authorList>
            <person name="Alves-Ferreira E."/>
            <person name="Grigg M."/>
            <person name="Lorenzi H."/>
            <person name="Galac M."/>
        </authorList>
    </citation>
    <scope>NUCLEOTIDE SEQUENCE [LARGE SCALE GENOMIC DNA]</scope>
    <source>
        <strain evidence="6 7">EAF2021</strain>
    </source>
</reference>
<dbReference type="Pfam" id="PF00481">
    <property type="entry name" value="PP2C"/>
    <property type="match status" value="1"/>
</dbReference>
<organism evidence="6 7">
    <name type="scientific">Tritrichomonas musculus</name>
    <dbReference type="NCBI Taxonomy" id="1915356"/>
    <lineage>
        <taxon>Eukaryota</taxon>
        <taxon>Metamonada</taxon>
        <taxon>Parabasalia</taxon>
        <taxon>Tritrichomonadida</taxon>
        <taxon>Tritrichomonadidae</taxon>
        <taxon>Tritrichomonas</taxon>
    </lineage>
</organism>
<proteinExistence type="inferred from homology"/>
<dbReference type="PROSITE" id="PS01032">
    <property type="entry name" value="PPM_1"/>
    <property type="match status" value="1"/>
</dbReference>
<dbReference type="InterPro" id="IPR015655">
    <property type="entry name" value="PP2C"/>
</dbReference>
<dbReference type="EMBL" id="JAPFFF010000002">
    <property type="protein sequence ID" value="KAK8897341.1"/>
    <property type="molecule type" value="Genomic_DNA"/>
</dbReference>
<dbReference type="Proteomes" id="UP001470230">
    <property type="component" value="Unassembled WGS sequence"/>
</dbReference>
<evidence type="ECO:0000313" key="7">
    <source>
        <dbReference type="Proteomes" id="UP001470230"/>
    </source>
</evidence>
<dbReference type="PROSITE" id="PS51746">
    <property type="entry name" value="PPM_2"/>
    <property type="match status" value="1"/>
</dbReference>
<dbReference type="InterPro" id="IPR001932">
    <property type="entry name" value="PPM-type_phosphatase-like_dom"/>
</dbReference>
<dbReference type="PANTHER" id="PTHR47992">
    <property type="entry name" value="PROTEIN PHOSPHATASE"/>
    <property type="match status" value="1"/>
</dbReference>
<comment type="similarity">
    <text evidence="4">Belongs to the PP2C family.</text>
</comment>
<accession>A0ABR2L1X0</accession>
<name>A0ABR2L1X0_9EUKA</name>
<dbReference type="Gene3D" id="3.60.40.10">
    <property type="entry name" value="PPM-type phosphatase domain"/>
    <property type="match status" value="1"/>
</dbReference>
<evidence type="ECO:0000256" key="1">
    <source>
        <dbReference type="ARBA" id="ARBA00022723"/>
    </source>
</evidence>
<evidence type="ECO:0000259" key="5">
    <source>
        <dbReference type="PROSITE" id="PS51746"/>
    </source>
</evidence>
<comment type="caution">
    <text evidence="6">The sequence shown here is derived from an EMBL/GenBank/DDBJ whole genome shotgun (WGS) entry which is preliminary data.</text>
</comment>
<dbReference type="InterPro" id="IPR000222">
    <property type="entry name" value="PP2C_BS"/>
</dbReference>
<keyword evidence="7" id="KW-1185">Reference proteome</keyword>
<gene>
    <name evidence="6" type="ORF">M9Y10_015283</name>
</gene>
<evidence type="ECO:0000256" key="4">
    <source>
        <dbReference type="RuleBase" id="RU003465"/>
    </source>
</evidence>
<evidence type="ECO:0000256" key="3">
    <source>
        <dbReference type="ARBA" id="ARBA00022912"/>
    </source>
</evidence>